<proteinExistence type="predicted"/>
<evidence type="ECO:0000313" key="1">
    <source>
        <dbReference type="EMBL" id="KAI9511435.1"/>
    </source>
</evidence>
<comment type="caution">
    <text evidence="1">The sequence shown here is derived from an EMBL/GenBank/DDBJ whole genome shotgun (WGS) entry which is preliminary data.</text>
</comment>
<dbReference type="Proteomes" id="UP001207468">
    <property type="component" value="Unassembled WGS sequence"/>
</dbReference>
<dbReference type="EMBL" id="JAGFNK010000021">
    <property type="protein sequence ID" value="KAI9511435.1"/>
    <property type="molecule type" value="Genomic_DNA"/>
</dbReference>
<evidence type="ECO:0000313" key="2">
    <source>
        <dbReference type="Proteomes" id="UP001207468"/>
    </source>
</evidence>
<sequence>MKVPISALSTSLLLFAPIPAVVAFKASDFKTCSQSGFCRRGRALAARAKDNVDTWHSPYAIDGQSLFLIPGRASLAAAVKSELYPDIKFGLQVHVHDDSVVRVRMDEVGGLRKRYDEAAKWALAVKPSVSTHTQWKVGVSEARALFGRRLEHEVVVDFKPLRVVLKKDGKEQVVVNGRGLLHMEHHRNKTVEEPKVGAAEEGAETQEVLKINPNAWFEGDVEDAYWEESFNSWTDNKPKGPESLSLDIDFPHHGHVYGIPQHATSLDLPTTTGENPFFSDPYRFYNADVFEYLASGTTSLYGSIPVLYAHSADSTVAIFNAVGSETWVDIAHPTALSTDTHWISESGILDLFILPGPSPTEVFRQYSGLTGTAPLPAHWALGYHQCRWNYVTSDDVRGVQRRFDEEDMPFDVLWLDIEYSKDHQYMIWDKKNFPDPIEMTKDVAALGRKMVVIVDPHLKRTDDYPVYKQAQELGVLVKQSNGNDDYDGWCWPGSSAWVDFFNPASWDFWKSLFKATSGPRWSWTESTEDIHIWNDMNEPSVFNGPEITMPKDLIHYGGWEHRDIHNINGMFLPRITSEGLIARGETPKRPFVLTRSFFAGSQRYGAMWTGDNLGTWEHMAVGIKMVLANGIAGMTFAGSDVGGFFGNPQPEMLVRWYWVGAFSPFFRAHAHIDSKRREPYLLDEPHKSTVRNILRLRYALLPVWYTAFRETSVTGLPLLRPHYVVFPQDEAGFSIDDQFYLGNSGLLVKPVTRPGVSEETVYLPEDNVYYDYFTYRTYRGSPKGKNVTVPADLHQLPLLVRGGSIIPTRERPRRASSLMHRDPFTLRIALDRSLTARGEIYLDDGVTYAHKEGHLTWRGLAVDKISRGAELRLSNSDLAATSPQSAVEGTALGEFRPENPFQTGIARVRVERVVVLGLSGKPKRVAVEGGRELEWEYVPGAGATAGRRGEGDGVVASVLTIKDPGLGVATNWAIRITL</sequence>
<name>A0ACC0UIL7_9AGAM</name>
<keyword evidence="2" id="KW-1185">Reference proteome</keyword>
<protein>
    <submittedName>
        <fullName evidence="1">Alpha-glucosidase</fullName>
    </submittedName>
</protein>
<organism evidence="1 2">
    <name type="scientific">Russula earlei</name>
    <dbReference type="NCBI Taxonomy" id="71964"/>
    <lineage>
        <taxon>Eukaryota</taxon>
        <taxon>Fungi</taxon>
        <taxon>Dikarya</taxon>
        <taxon>Basidiomycota</taxon>
        <taxon>Agaricomycotina</taxon>
        <taxon>Agaricomycetes</taxon>
        <taxon>Russulales</taxon>
        <taxon>Russulaceae</taxon>
        <taxon>Russula</taxon>
    </lineage>
</organism>
<gene>
    <name evidence="1" type="ORF">F5148DRAFT_1274221</name>
</gene>
<reference evidence="1" key="1">
    <citation type="submission" date="2021-03" db="EMBL/GenBank/DDBJ databases">
        <title>Evolutionary priming and transition to the ectomycorrhizal habit in an iconic lineage of mushroom-forming fungi: is preadaptation a requirement?</title>
        <authorList>
            <consortium name="DOE Joint Genome Institute"/>
            <person name="Looney B.P."/>
            <person name="Miyauchi S."/>
            <person name="Morin E."/>
            <person name="Drula E."/>
            <person name="Courty P.E."/>
            <person name="Chicoki N."/>
            <person name="Fauchery L."/>
            <person name="Kohler A."/>
            <person name="Kuo A."/>
            <person name="LaButti K."/>
            <person name="Pangilinan J."/>
            <person name="Lipzen A."/>
            <person name="Riley R."/>
            <person name="Andreopoulos W."/>
            <person name="He G."/>
            <person name="Johnson J."/>
            <person name="Barry K.W."/>
            <person name="Grigoriev I.V."/>
            <person name="Nagy L."/>
            <person name="Hibbett D."/>
            <person name="Henrissat B."/>
            <person name="Matheny P.B."/>
            <person name="Labbe J."/>
            <person name="Martin A.F."/>
        </authorList>
    </citation>
    <scope>NUCLEOTIDE SEQUENCE</scope>
    <source>
        <strain evidence="1">BPL698</strain>
    </source>
</reference>
<accession>A0ACC0UIL7</accession>